<reference evidence="1" key="1">
    <citation type="submission" date="2020-05" db="EMBL/GenBank/DDBJ databases">
        <authorList>
            <person name="Chiriac C."/>
            <person name="Salcher M."/>
            <person name="Ghai R."/>
            <person name="Kavagutti S V."/>
        </authorList>
    </citation>
    <scope>NUCLEOTIDE SEQUENCE</scope>
</reference>
<name>A0A6J5R3T6_9CAUD</name>
<evidence type="ECO:0008006" key="2">
    <source>
        <dbReference type="Google" id="ProtNLM"/>
    </source>
</evidence>
<gene>
    <name evidence="1" type="ORF">UFOVP1184_13</name>
</gene>
<dbReference type="EMBL" id="LR797135">
    <property type="protein sequence ID" value="CAB4189287.1"/>
    <property type="molecule type" value="Genomic_DNA"/>
</dbReference>
<evidence type="ECO:0000313" key="1">
    <source>
        <dbReference type="EMBL" id="CAB4189287.1"/>
    </source>
</evidence>
<proteinExistence type="predicted"/>
<protein>
    <recommendedName>
        <fullName evidence="2">Gp6 domain containing protein</fullName>
    </recommendedName>
</protein>
<accession>A0A6J5R3T6</accession>
<sequence length="201" mass="21517">MSYATLAEFKSAIGIGTADTTDDGALQSVLDATDALINNYVDRRTGFGTATATRYYTAEDWSYALTDDLVSVTTLQTDDNADGVYETTWTAGTDFVPAPRNAALDGWPYTEIDTSTPAPRAFPAGVYLGIKVVGVFGWPSVPSAVKQAALIQAGAVWSSRTSPFGVIGSQDLGGILRQTRALHPEAQVLLEQYRKREGLAR</sequence>
<organism evidence="1">
    <name type="scientific">uncultured Caudovirales phage</name>
    <dbReference type="NCBI Taxonomy" id="2100421"/>
    <lineage>
        <taxon>Viruses</taxon>
        <taxon>Duplodnaviria</taxon>
        <taxon>Heunggongvirae</taxon>
        <taxon>Uroviricota</taxon>
        <taxon>Caudoviricetes</taxon>
        <taxon>Peduoviridae</taxon>
        <taxon>Maltschvirus</taxon>
        <taxon>Maltschvirus maltsch</taxon>
    </lineage>
</organism>